<protein>
    <submittedName>
        <fullName evidence="2">Uncharacterized protein</fullName>
    </submittedName>
</protein>
<reference evidence="2" key="1">
    <citation type="submission" date="2022-11" db="UniProtKB">
        <authorList>
            <consortium name="WormBaseParasite"/>
        </authorList>
    </citation>
    <scope>IDENTIFICATION</scope>
</reference>
<evidence type="ECO:0000313" key="2">
    <source>
        <dbReference type="WBParaSite" id="JU765_v2.g17986.t1"/>
    </source>
</evidence>
<sequence>MFYCLIIFYFLTIFKIFSEGCCSEWSAWTMTTECPDYCGGCASATFSRTCLTLSTCPCPGNATKMEPCHRDPCGYPRTACCGDQKAVMSGHNILCLATNETIPQPPQTCGCCPPNGIWSTWQDVNCSSNCGGFGTGLRSRKCLSEEIGCPCIGETTKTDRCKLVPCSDGKSACAPGLSAVAANHEIHCVDKNAAPEAVAQTTCCPKNGIWESWSSWSNCSTNCGGCSKSIRTRSCASAKHGCPCDVATEVETLPCNTEMCTTGTPCCTGSLKLMSNGDLVCVNGTSEGIWTEWVVFGCSDTCGLCGKVQRTRICRTGVCSGDKIQNTTESCGNSLCGIGRPSCCAPAVRSLVGTAFVCKIP</sequence>
<proteinExistence type="predicted"/>
<accession>A0AC34QNR7</accession>
<dbReference type="Proteomes" id="UP000887576">
    <property type="component" value="Unplaced"/>
</dbReference>
<name>A0AC34QNR7_9BILA</name>
<dbReference type="WBParaSite" id="JU765_v2.g17986.t1">
    <property type="protein sequence ID" value="JU765_v2.g17986.t1"/>
    <property type="gene ID" value="JU765_v2.g17986"/>
</dbReference>
<organism evidence="1 2">
    <name type="scientific">Panagrolaimus sp. JU765</name>
    <dbReference type="NCBI Taxonomy" id="591449"/>
    <lineage>
        <taxon>Eukaryota</taxon>
        <taxon>Metazoa</taxon>
        <taxon>Ecdysozoa</taxon>
        <taxon>Nematoda</taxon>
        <taxon>Chromadorea</taxon>
        <taxon>Rhabditida</taxon>
        <taxon>Tylenchina</taxon>
        <taxon>Panagrolaimomorpha</taxon>
        <taxon>Panagrolaimoidea</taxon>
        <taxon>Panagrolaimidae</taxon>
        <taxon>Panagrolaimus</taxon>
    </lineage>
</organism>
<evidence type="ECO:0000313" key="1">
    <source>
        <dbReference type="Proteomes" id="UP000887576"/>
    </source>
</evidence>